<comment type="caution">
    <text evidence="3">The sequence shown here is derived from an EMBL/GenBank/DDBJ whole genome shotgun (WGS) entry which is preliminary data.</text>
</comment>
<dbReference type="Proteomes" id="UP001549099">
    <property type="component" value="Unassembled WGS sequence"/>
</dbReference>
<feature type="domain" description="SLH" evidence="2">
    <location>
        <begin position="171"/>
        <end position="231"/>
    </location>
</feature>
<sequence>MKRISKSLVTVTAASLLTFGTAAPALGEGSPEASLQVAAAHYKDVSKSSSHYGNILRAKELGLMTGYGDGTFKPNQQLNRGNVVKALGKYAVKQSGLSLDQYMKTYNIARVENFSDVPNNAPDQELVKYSKIVKDLGIFTGSDNKLLAGRAITRDQMAEVLVRTFAFQDLKGKPVIKDTGKSAYAKSIEILYENGITVANPYRPHATTSRAQLATFLVRSYDKASAEKSVMPADFYLKLRQGIVQGAAVQIDSTFSKLKAKMGEPERSDDFEGGLVHRYGQYVYGVPYDDPAEPITTVSYNFGTHAPTKEEVIRHMGVGEEPEPVDGQHYYWYGYGEYEIFFEMEEDGNRMSYLTVKSNR</sequence>
<evidence type="ECO:0000259" key="2">
    <source>
        <dbReference type="PROSITE" id="PS51272"/>
    </source>
</evidence>
<accession>A0ABV2GF91</accession>
<feature type="chain" id="PRO_5045453832" description="SLH domain-containing protein" evidence="1">
    <location>
        <begin position="23"/>
        <end position="360"/>
    </location>
</feature>
<feature type="signal peptide" evidence="1">
    <location>
        <begin position="1"/>
        <end position="22"/>
    </location>
</feature>
<reference evidence="3 4" key="1">
    <citation type="submission" date="2024-06" db="EMBL/GenBank/DDBJ databases">
        <title>Genomic Encyclopedia of Type Strains, Phase IV (KMG-IV): sequencing the most valuable type-strain genomes for metagenomic binning, comparative biology and taxonomic classification.</title>
        <authorList>
            <person name="Goeker M."/>
        </authorList>
    </citation>
    <scope>NUCLEOTIDE SEQUENCE [LARGE SCALE GENOMIC DNA]</scope>
    <source>
        <strain evidence="3 4">DSM 26128</strain>
    </source>
</reference>
<protein>
    <recommendedName>
        <fullName evidence="2">SLH domain-containing protein</fullName>
    </recommendedName>
</protein>
<evidence type="ECO:0000256" key="1">
    <source>
        <dbReference type="SAM" id="SignalP"/>
    </source>
</evidence>
<name>A0ABV2GF91_9BACL</name>
<dbReference type="EMBL" id="JBEPLW010000043">
    <property type="protein sequence ID" value="MET3576960.1"/>
    <property type="molecule type" value="Genomic_DNA"/>
</dbReference>
<dbReference type="RefSeq" id="WP_354199483.1">
    <property type="nucleotide sequence ID" value="NZ_JBEPLW010000043.1"/>
</dbReference>
<dbReference type="InterPro" id="IPR001119">
    <property type="entry name" value="SLH_dom"/>
</dbReference>
<keyword evidence="1" id="KW-0732">Signal</keyword>
<keyword evidence="4" id="KW-1185">Reference proteome</keyword>
<gene>
    <name evidence="3" type="ORF">ABID49_002893</name>
</gene>
<feature type="domain" description="SLH" evidence="2">
    <location>
        <begin position="38"/>
        <end position="101"/>
    </location>
</feature>
<proteinExistence type="predicted"/>
<dbReference type="PROSITE" id="PS51272">
    <property type="entry name" value="SLH"/>
    <property type="match status" value="2"/>
</dbReference>
<evidence type="ECO:0000313" key="4">
    <source>
        <dbReference type="Proteomes" id="UP001549099"/>
    </source>
</evidence>
<evidence type="ECO:0000313" key="3">
    <source>
        <dbReference type="EMBL" id="MET3576960.1"/>
    </source>
</evidence>
<organism evidence="3 4">
    <name type="scientific">Bhargavaea ullalensis</name>
    <dbReference type="NCBI Taxonomy" id="1265685"/>
    <lineage>
        <taxon>Bacteria</taxon>
        <taxon>Bacillati</taxon>
        <taxon>Bacillota</taxon>
        <taxon>Bacilli</taxon>
        <taxon>Bacillales</taxon>
        <taxon>Caryophanaceae</taxon>
        <taxon>Bhargavaea</taxon>
    </lineage>
</organism>
<dbReference type="Pfam" id="PF00395">
    <property type="entry name" value="SLH"/>
    <property type="match status" value="2"/>
</dbReference>